<name>A0A8X6JS00_NEPPI</name>
<dbReference type="GO" id="GO:0015280">
    <property type="term" value="F:ligand-gated sodium channel activity"/>
    <property type="evidence" value="ECO:0007669"/>
    <property type="project" value="TreeGrafter"/>
</dbReference>
<evidence type="ECO:0000256" key="6">
    <source>
        <dbReference type="ARBA" id="ARBA00022989"/>
    </source>
</evidence>
<evidence type="ECO:0000256" key="7">
    <source>
        <dbReference type="ARBA" id="ARBA00023053"/>
    </source>
</evidence>
<comment type="caution">
    <text evidence="14">The sequence shown here is derived from an EMBL/GenBank/DDBJ whole genome shotgun (WGS) entry which is preliminary data.</text>
</comment>
<evidence type="ECO:0000256" key="4">
    <source>
        <dbReference type="ARBA" id="ARBA00022461"/>
    </source>
</evidence>
<dbReference type="EMBL" id="BMAW01042164">
    <property type="protein sequence ID" value="GFS32902.1"/>
    <property type="molecule type" value="Genomic_DNA"/>
</dbReference>
<dbReference type="OrthoDB" id="6425182at2759"/>
<evidence type="ECO:0000256" key="13">
    <source>
        <dbReference type="SAM" id="Phobius"/>
    </source>
</evidence>
<keyword evidence="15" id="KW-1185">Reference proteome</keyword>
<keyword evidence="4 12" id="KW-0894">Sodium channel</keyword>
<dbReference type="GO" id="GO:0005886">
    <property type="term" value="C:plasma membrane"/>
    <property type="evidence" value="ECO:0007669"/>
    <property type="project" value="TreeGrafter"/>
</dbReference>
<feature type="transmembrane region" description="Helical" evidence="13">
    <location>
        <begin position="84"/>
        <end position="106"/>
    </location>
</feature>
<feature type="transmembrane region" description="Helical" evidence="13">
    <location>
        <begin position="463"/>
        <end position="487"/>
    </location>
</feature>
<gene>
    <name evidence="14" type="primary">AVEN_134275_1</name>
    <name evidence="14" type="ORF">NPIL_95842</name>
</gene>
<evidence type="ECO:0000256" key="10">
    <source>
        <dbReference type="ARBA" id="ARBA00023201"/>
    </source>
</evidence>
<organism evidence="14 15">
    <name type="scientific">Nephila pilipes</name>
    <name type="common">Giant wood spider</name>
    <name type="synonym">Nephila maculata</name>
    <dbReference type="NCBI Taxonomy" id="299642"/>
    <lineage>
        <taxon>Eukaryota</taxon>
        <taxon>Metazoa</taxon>
        <taxon>Ecdysozoa</taxon>
        <taxon>Arthropoda</taxon>
        <taxon>Chelicerata</taxon>
        <taxon>Arachnida</taxon>
        <taxon>Araneae</taxon>
        <taxon>Araneomorphae</taxon>
        <taxon>Entelegynae</taxon>
        <taxon>Araneoidea</taxon>
        <taxon>Nephilidae</taxon>
        <taxon>Nephila</taxon>
    </lineage>
</organism>
<sequence>MEDFNWTIGVRDGKANKRKNRTSFKMKDLKNKMSYQRKKPMFQINYSNYQSFSSYLKKILKTSLITSIPEIAASKSWVKKIIKIIVFILCLIGFTYQTLDFLWMYLDYPTVVNVYVTNPYEIEQPAVTICNYNRKRRSFICTLEDNECVFLNPVEFCKIYPQYCPNNDPKKAFTGMAYLNDLLDWEYDWEYTYMESHNETMIDKCKLRLEEKIWDCNKKYKRIPVVDSKGDPNCCFTIESFIGQPDTEAEFYPNTFIIELDLHSQPEEYVMSSIPVMIQVKVHDRRALVNPFSDGFSLEGGMQYTAYVSMQTQELLPAPYDTDCFDYLEMWKENNGTGPLNHLMCVEYCQLNKLLEMDVCIDKNVDYPHESQLCRKNDRTLTSDIVKNCTLECRDACYDHHYEVRYEKIGNMDHTCMENDKWCLKSRIKLTIVFNKFRLSRYVYQPKFASVEMFSYIGGYMGMWLGLSLISLFDLFETICHLLFFPVGRMAMKAKKKSIKPEPVKNAFFGTVY</sequence>
<keyword evidence="5 12" id="KW-0812">Transmembrane</keyword>
<dbReference type="Proteomes" id="UP000887013">
    <property type="component" value="Unassembled WGS sequence"/>
</dbReference>
<evidence type="ECO:0000256" key="1">
    <source>
        <dbReference type="ARBA" id="ARBA00004141"/>
    </source>
</evidence>
<evidence type="ECO:0000256" key="12">
    <source>
        <dbReference type="RuleBase" id="RU000679"/>
    </source>
</evidence>
<accession>A0A8X6JS00</accession>
<keyword evidence="10 12" id="KW-0739">Sodium transport</keyword>
<keyword evidence="11 12" id="KW-0407">Ion channel</keyword>
<keyword evidence="3 12" id="KW-0813">Transport</keyword>
<dbReference type="AlphaFoldDB" id="A0A8X6JS00"/>
<dbReference type="PANTHER" id="PTHR11690">
    <property type="entry name" value="AMILORIDE-SENSITIVE SODIUM CHANNEL-RELATED"/>
    <property type="match status" value="1"/>
</dbReference>
<keyword evidence="6 13" id="KW-1133">Transmembrane helix</keyword>
<evidence type="ECO:0000256" key="11">
    <source>
        <dbReference type="ARBA" id="ARBA00023303"/>
    </source>
</evidence>
<evidence type="ECO:0000313" key="14">
    <source>
        <dbReference type="EMBL" id="GFS32902.1"/>
    </source>
</evidence>
<keyword evidence="9 13" id="KW-0472">Membrane</keyword>
<reference evidence="14" key="1">
    <citation type="submission" date="2020-08" db="EMBL/GenBank/DDBJ databases">
        <title>Multicomponent nature underlies the extraordinary mechanical properties of spider dragline silk.</title>
        <authorList>
            <person name="Kono N."/>
            <person name="Nakamura H."/>
            <person name="Mori M."/>
            <person name="Yoshida Y."/>
            <person name="Ohtoshi R."/>
            <person name="Malay A.D."/>
            <person name="Moran D.A.P."/>
            <person name="Tomita M."/>
            <person name="Numata K."/>
            <person name="Arakawa K."/>
        </authorList>
    </citation>
    <scope>NUCLEOTIDE SEQUENCE</scope>
</reference>
<evidence type="ECO:0000256" key="5">
    <source>
        <dbReference type="ARBA" id="ARBA00022692"/>
    </source>
</evidence>
<evidence type="ECO:0000256" key="2">
    <source>
        <dbReference type="ARBA" id="ARBA00007193"/>
    </source>
</evidence>
<comment type="subcellular location">
    <subcellularLocation>
        <location evidence="1">Membrane</location>
        <topology evidence="1">Multi-pass membrane protein</topology>
    </subcellularLocation>
</comment>
<evidence type="ECO:0000256" key="8">
    <source>
        <dbReference type="ARBA" id="ARBA00023065"/>
    </source>
</evidence>
<dbReference type="Pfam" id="PF00858">
    <property type="entry name" value="ASC"/>
    <property type="match status" value="1"/>
</dbReference>
<dbReference type="Gene3D" id="1.10.287.770">
    <property type="entry name" value="YojJ-like"/>
    <property type="match status" value="1"/>
</dbReference>
<keyword evidence="7" id="KW-0915">Sodium</keyword>
<dbReference type="PANTHER" id="PTHR11690:SF248">
    <property type="entry name" value="PICKPOCKET 17, ISOFORM A"/>
    <property type="match status" value="1"/>
</dbReference>
<evidence type="ECO:0000313" key="15">
    <source>
        <dbReference type="Proteomes" id="UP000887013"/>
    </source>
</evidence>
<comment type="similarity">
    <text evidence="2 12">Belongs to the amiloride-sensitive sodium channel (TC 1.A.6) family.</text>
</comment>
<proteinExistence type="inferred from homology"/>
<keyword evidence="8 12" id="KW-0406">Ion transport</keyword>
<dbReference type="InterPro" id="IPR001873">
    <property type="entry name" value="ENaC"/>
</dbReference>
<evidence type="ECO:0000256" key="9">
    <source>
        <dbReference type="ARBA" id="ARBA00023136"/>
    </source>
</evidence>
<protein>
    <submittedName>
        <fullName evidence="14">Uncharacterized protein</fullName>
    </submittedName>
</protein>
<evidence type="ECO:0000256" key="3">
    <source>
        <dbReference type="ARBA" id="ARBA00022448"/>
    </source>
</evidence>